<gene>
    <name evidence="24" type="primary">XIAP</name>
</gene>
<keyword evidence="7" id="KW-0808">Transferase</keyword>
<evidence type="ECO:0000256" key="3">
    <source>
        <dbReference type="ARBA" id="ARBA00006672"/>
    </source>
</evidence>
<keyword evidence="10" id="KW-0479">Metal-binding</keyword>
<evidence type="ECO:0000256" key="18">
    <source>
        <dbReference type="ARBA" id="ARBA00044244"/>
    </source>
</evidence>
<dbReference type="FunFam" id="1.10.1170.10:FF:000008">
    <property type="entry name" value="Putative e3 ubiquitin-protein ligase xiap"/>
    <property type="match status" value="1"/>
</dbReference>
<dbReference type="GO" id="GO:0043124">
    <property type="term" value="P:negative regulation of canonical NF-kappaB signal transduction"/>
    <property type="evidence" value="ECO:0007669"/>
    <property type="project" value="Ensembl"/>
</dbReference>
<dbReference type="GO" id="GO:0061630">
    <property type="term" value="F:ubiquitin protein ligase activity"/>
    <property type="evidence" value="ECO:0007669"/>
    <property type="project" value="UniProtKB-EC"/>
</dbReference>
<dbReference type="GO" id="GO:0032481">
    <property type="term" value="P:positive regulation of type I interferon production"/>
    <property type="evidence" value="ECO:0007669"/>
    <property type="project" value="Ensembl"/>
</dbReference>
<dbReference type="GO" id="GO:0120283">
    <property type="term" value="F:protein serine/threonine kinase binding"/>
    <property type="evidence" value="ECO:0007669"/>
    <property type="project" value="Ensembl"/>
</dbReference>
<dbReference type="GO" id="GO:0007249">
    <property type="term" value="P:canonical NF-kappaB signal transduction"/>
    <property type="evidence" value="ECO:0007669"/>
    <property type="project" value="Ensembl"/>
</dbReference>
<evidence type="ECO:0000256" key="9">
    <source>
        <dbReference type="ARBA" id="ARBA00022703"/>
    </source>
</evidence>
<dbReference type="Pfam" id="PF13920">
    <property type="entry name" value="zf-C3HC4_3"/>
    <property type="match status" value="1"/>
</dbReference>
<dbReference type="GO" id="GO:0005737">
    <property type="term" value="C:cytoplasm"/>
    <property type="evidence" value="ECO:0007669"/>
    <property type="project" value="UniProtKB-SubCell"/>
</dbReference>
<dbReference type="Gene3D" id="1.10.1170.10">
    <property type="entry name" value="Inhibitor Of Apoptosis Protein (2mihbC-IAP-1), Chain A"/>
    <property type="match status" value="3"/>
</dbReference>
<evidence type="ECO:0000256" key="20">
    <source>
        <dbReference type="ARBA" id="ARBA00063257"/>
    </source>
</evidence>
<keyword evidence="9" id="KW-0053">Apoptosis</keyword>
<dbReference type="InterPro" id="IPR001370">
    <property type="entry name" value="BIR_rpt"/>
</dbReference>
<evidence type="ECO:0000256" key="8">
    <source>
        <dbReference type="ARBA" id="ARBA00022687"/>
    </source>
</evidence>
<dbReference type="InterPro" id="IPR013083">
    <property type="entry name" value="Znf_RING/FYVE/PHD"/>
</dbReference>
<dbReference type="GO" id="GO:0019805">
    <property type="term" value="P:quinolinate biosynthetic process"/>
    <property type="evidence" value="ECO:0007669"/>
    <property type="project" value="Ensembl"/>
</dbReference>
<dbReference type="GO" id="GO:0004869">
    <property type="term" value="F:cysteine-type endopeptidase inhibitor activity"/>
    <property type="evidence" value="ECO:0007669"/>
    <property type="project" value="Ensembl"/>
</dbReference>
<dbReference type="InterPro" id="IPR050784">
    <property type="entry name" value="IAP"/>
</dbReference>
<dbReference type="GO" id="GO:0005634">
    <property type="term" value="C:nucleus"/>
    <property type="evidence" value="ECO:0007669"/>
    <property type="project" value="Ensembl"/>
</dbReference>
<evidence type="ECO:0000256" key="6">
    <source>
        <dbReference type="ARBA" id="ARBA00022490"/>
    </source>
</evidence>
<dbReference type="GO" id="GO:0070431">
    <property type="term" value="P:nucleotide-binding oligomerization domain containing 2 signaling pathway"/>
    <property type="evidence" value="ECO:0007669"/>
    <property type="project" value="Ensembl"/>
</dbReference>
<dbReference type="Proteomes" id="UP000694380">
    <property type="component" value="Unplaced"/>
</dbReference>
<dbReference type="Pfam" id="PF00653">
    <property type="entry name" value="BIR"/>
    <property type="match status" value="3"/>
</dbReference>
<feature type="domain" description="RING-type" evidence="23">
    <location>
        <begin position="470"/>
        <end position="504"/>
    </location>
</feature>
<keyword evidence="5" id="KW-0217">Developmental protein</keyword>
<comment type="similarity">
    <text evidence="3">Belongs to the IAP family.</text>
</comment>
<dbReference type="PANTHER" id="PTHR10044">
    <property type="entry name" value="INHIBITOR OF APOPTOSIS"/>
    <property type="match status" value="1"/>
</dbReference>
<evidence type="ECO:0000256" key="7">
    <source>
        <dbReference type="ARBA" id="ARBA00022679"/>
    </source>
</evidence>
<reference evidence="24" key="1">
    <citation type="submission" date="2025-08" db="UniProtKB">
        <authorList>
            <consortium name="Ensembl"/>
        </authorList>
    </citation>
    <scope>IDENTIFICATION</scope>
</reference>
<organism evidence="24 25">
    <name type="scientific">Chrysemys picta bellii</name>
    <name type="common">Western painted turtle</name>
    <name type="synonym">Emys bellii</name>
    <dbReference type="NCBI Taxonomy" id="8478"/>
    <lineage>
        <taxon>Eukaryota</taxon>
        <taxon>Metazoa</taxon>
        <taxon>Chordata</taxon>
        <taxon>Craniata</taxon>
        <taxon>Vertebrata</taxon>
        <taxon>Euteleostomi</taxon>
        <taxon>Archelosauria</taxon>
        <taxon>Testudinata</taxon>
        <taxon>Testudines</taxon>
        <taxon>Cryptodira</taxon>
        <taxon>Durocryptodira</taxon>
        <taxon>Testudinoidea</taxon>
        <taxon>Emydidae</taxon>
        <taxon>Chrysemys</taxon>
    </lineage>
</organism>
<comment type="subunit">
    <text evidence="20">Monomer, and homodimer.</text>
</comment>
<evidence type="ECO:0000256" key="5">
    <source>
        <dbReference type="ARBA" id="ARBA00022473"/>
    </source>
</evidence>
<evidence type="ECO:0000259" key="23">
    <source>
        <dbReference type="PROSITE" id="PS50089"/>
    </source>
</evidence>
<evidence type="ECO:0000256" key="16">
    <source>
        <dbReference type="ARBA" id="ARBA00044214"/>
    </source>
</evidence>
<dbReference type="EC" id="2.3.2.27" evidence="4"/>
<dbReference type="InterPro" id="IPR042579">
    <property type="entry name" value="XIAP/BIRC8_UBA"/>
</dbReference>
<dbReference type="FunFam" id="1.10.1170.10:FF:000011">
    <property type="entry name" value="E3 ubiquitin-protein ligase XIAP"/>
    <property type="match status" value="1"/>
</dbReference>
<evidence type="ECO:0000256" key="2">
    <source>
        <dbReference type="ARBA" id="ARBA00004496"/>
    </source>
</evidence>
<dbReference type="AlphaFoldDB" id="A0A8C3HKX8"/>
<evidence type="ECO:0000256" key="12">
    <source>
        <dbReference type="ARBA" id="ARBA00022771"/>
    </source>
</evidence>
<dbReference type="Pfam" id="PF21290">
    <property type="entry name" value="UBA_BIRC2-3"/>
    <property type="match status" value="1"/>
</dbReference>
<dbReference type="GO" id="GO:0070427">
    <property type="term" value="P:nucleotide-binding oligomerization domain containing 1 signaling pathway"/>
    <property type="evidence" value="ECO:0007669"/>
    <property type="project" value="Ensembl"/>
</dbReference>
<dbReference type="GO" id="GO:0042742">
    <property type="term" value="P:defense response to bacterium"/>
    <property type="evidence" value="ECO:0007669"/>
    <property type="project" value="Ensembl"/>
</dbReference>
<dbReference type="FunFam" id="1.10.8.10:FF:000084">
    <property type="entry name" value="E3 ubiquitin-protein ligase XIAP"/>
    <property type="match status" value="1"/>
</dbReference>
<evidence type="ECO:0000256" key="11">
    <source>
        <dbReference type="ARBA" id="ARBA00022737"/>
    </source>
</evidence>
<dbReference type="PROSITE" id="PS50143">
    <property type="entry name" value="BIR_REPEAT_2"/>
    <property type="match status" value="3"/>
</dbReference>
<dbReference type="GO" id="GO:0043066">
    <property type="term" value="P:negative regulation of apoptotic process"/>
    <property type="evidence" value="ECO:0007669"/>
    <property type="project" value="Ensembl"/>
</dbReference>
<dbReference type="GO" id="GO:0097039">
    <property type="term" value="P:protein linear polyubiquitination"/>
    <property type="evidence" value="ECO:0007669"/>
    <property type="project" value="Ensembl"/>
</dbReference>
<keyword evidence="25" id="KW-1185">Reference proteome</keyword>
<evidence type="ECO:0000256" key="17">
    <source>
        <dbReference type="ARBA" id="ARBA00044224"/>
    </source>
</evidence>
<evidence type="ECO:0000256" key="13">
    <source>
        <dbReference type="ARBA" id="ARBA00022786"/>
    </source>
</evidence>
<comment type="catalytic activity">
    <reaction evidence="1">
        <text>S-ubiquitinyl-[E2 ubiquitin-conjugating enzyme]-L-cysteine + [acceptor protein]-L-lysine = [E2 ubiquitin-conjugating enzyme]-L-cysteine + N(6)-ubiquitinyl-[acceptor protein]-L-lysine.</text>
        <dbReference type="EC" id="2.3.2.27"/>
    </reaction>
</comment>
<evidence type="ECO:0000256" key="22">
    <source>
        <dbReference type="SAM" id="MobiDB-lite"/>
    </source>
</evidence>
<dbReference type="GO" id="GO:0016055">
    <property type="term" value="P:Wnt signaling pathway"/>
    <property type="evidence" value="ECO:0007669"/>
    <property type="project" value="UniProtKB-KW"/>
</dbReference>
<dbReference type="PROSITE" id="PS01282">
    <property type="entry name" value="BIR_REPEAT_1"/>
    <property type="match status" value="2"/>
</dbReference>
<dbReference type="GO" id="GO:0032496">
    <property type="term" value="P:response to lipopolysaccharide"/>
    <property type="evidence" value="ECO:0007669"/>
    <property type="project" value="Ensembl"/>
</dbReference>
<dbReference type="GO" id="GO:0006974">
    <property type="term" value="P:DNA damage response"/>
    <property type="evidence" value="ECO:0007669"/>
    <property type="project" value="Ensembl"/>
</dbReference>
<dbReference type="GO" id="GO:0051726">
    <property type="term" value="P:regulation of cell cycle"/>
    <property type="evidence" value="ECO:0007669"/>
    <property type="project" value="TreeGrafter"/>
</dbReference>
<dbReference type="FunFam" id="1.10.1170.10:FF:000003">
    <property type="entry name" value="E3 ubiquitin-protein ligase XIAP"/>
    <property type="match status" value="1"/>
</dbReference>
<dbReference type="GO" id="GO:0042802">
    <property type="term" value="F:identical protein binding"/>
    <property type="evidence" value="ECO:0007669"/>
    <property type="project" value="Ensembl"/>
</dbReference>
<protein>
    <recommendedName>
        <fullName evidence="15">E3 ubiquitin-protein ligase XIAP</fullName>
        <ecNumber evidence="4">2.3.2.27</ecNumber>
    </recommendedName>
    <alternativeName>
        <fullName evidence="16">Baculoviral IAP repeat-containing protein 4</fullName>
    </alternativeName>
    <alternativeName>
        <fullName evidence="18">RING-type E3 ubiquitin transferase XIAP</fullName>
    </alternativeName>
    <alternativeName>
        <fullName evidence="17">X-linked inhibitor of apoptosis protein</fullName>
    </alternativeName>
</protein>
<dbReference type="GO" id="GO:0008270">
    <property type="term" value="F:zinc ion binding"/>
    <property type="evidence" value="ECO:0007669"/>
    <property type="project" value="UniProtKB-KW"/>
</dbReference>
<keyword evidence="13" id="KW-0833">Ubl conjugation pathway</keyword>
<accession>A0A8C3HKX8</accession>
<dbReference type="CDD" id="cd16714">
    <property type="entry name" value="RING-HC_BIRC4_8"/>
    <property type="match status" value="1"/>
</dbReference>
<dbReference type="GO" id="GO:0038066">
    <property type="term" value="P:p38MAPK cascade"/>
    <property type="evidence" value="ECO:0007669"/>
    <property type="project" value="Ensembl"/>
</dbReference>
<sequence>MYCKVLPSNRKSESSTLEEEMTCNSPDNSEACATPDCDHDQEMAEEYSRLRTFANFPNCCPISASTLARAGFFYTGEGDKVKCFSCHATIEGWEHGDSAVGRHRKMSPKCKFIARFNFLKKDMHPVLQNCQCRVENCSGNSTLQCSSDRSSDLSPDYLLRTGQVVDMSDSMYPRNPAMCSEEARLKSFHNWPAYAPLTPKELASAGLYYSGVDDQVECFCCGGKLKNWEPFDRAWSEHKRHFPRCFFVLGHDIGNVGNVPNESNFAEVCRSGLNNADHPRNPSMAEYEARIKTFVTWRYSVVKEQLAEAGFYSIGNGDHVLCFHCGGGLQEWQQNEDPWEQHAKWFPGCKYLLQEKGQEFVNSVQLTPLSRDSTIESSEKTSLLIDDDLLQNQLVQDAIRMGFSLSEIKNIMEKKLQTYGENYTSVEVLVSDIIHAQKENVQEEVSSESSLPKDLSTEEKLKRLQEEKMCKICMDKDISVVFIPCGHLVACKECAEAVDKCPVCCMVITKRQKIFMY</sequence>
<reference evidence="24" key="2">
    <citation type="submission" date="2025-09" db="UniProtKB">
        <authorList>
            <consortium name="Ensembl"/>
        </authorList>
    </citation>
    <scope>IDENTIFICATION</scope>
</reference>
<evidence type="ECO:0000256" key="14">
    <source>
        <dbReference type="ARBA" id="ARBA00022833"/>
    </source>
</evidence>
<keyword evidence="12 21" id="KW-0863">Zinc-finger</keyword>
<dbReference type="GO" id="GO:0060785">
    <property type="term" value="P:regulation of apoptosis involved in tissue homeostasis"/>
    <property type="evidence" value="ECO:0007669"/>
    <property type="project" value="Ensembl"/>
</dbReference>
<dbReference type="Gene3D" id="3.30.40.10">
    <property type="entry name" value="Zinc/RING finger domain, C3HC4 (zinc finger)"/>
    <property type="match status" value="1"/>
</dbReference>
<evidence type="ECO:0000313" key="24">
    <source>
        <dbReference type="Ensembl" id="ENSCPBP00000019820.1"/>
    </source>
</evidence>
<feature type="region of interest" description="Disordered" evidence="22">
    <location>
        <begin position="6"/>
        <end position="29"/>
    </location>
</feature>
<dbReference type="GeneTree" id="ENSGT00940000158743"/>
<dbReference type="SMART" id="SM00184">
    <property type="entry name" value="RING"/>
    <property type="match status" value="1"/>
</dbReference>
<dbReference type="InterPro" id="IPR048875">
    <property type="entry name" value="BIRC2-3-like_UBA"/>
</dbReference>
<dbReference type="Ensembl" id="ENSCPBT00000023327.1">
    <property type="protein sequence ID" value="ENSCPBP00000019820.1"/>
    <property type="gene ID" value="ENSCPBG00000014275.1"/>
</dbReference>
<evidence type="ECO:0000256" key="19">
    <source>
        <dbReference type="ARBA" id="ARBA00054929"/>
    </source>
</evidence>
<keyword evidence="6" id="KW-0963">Cytoplasm</keyword>
<dbReference type="SUPFAM" id="SSF57924">
    <property type="entry name" value="Inhibitor of apoptosis (IAP) repeat"/>
    <property type="match status" value="3"/>
</dbReference>
<dbReference type="GO" id="GO:0006511">
    <property type="term" value="P:ubiquitin-dependent protein catabolic process"/>
    <property type="evidence" value="ECO:0007669"/>
    <property type="project" value="Ensembl"/>
</dbReference>
<evidence type="ECO:0000256" key="21">
    <source>
        <dbReference type="PROSITE-ProRule" id="PRU00175"/>
    </source>
</evidence>
<dbReference type="GO" id="GO:0032480">
    <property type="term" value="P:negative regulation of type I interferon production"/>
    <property type="evidence" value="ECO:0007669"/>
    <property type="project" value="Ensembl"/>
</dbReference>
<dbReference type="GO" id="GO:0046330">
    <property type="term" value="P:positive regulation of JNK cascade"/>
    <property type="evidence" value="ECO:0007669"/>
    <property type="project" value="Ensembl"/>
</dbReference>
<dbReference type="GO" id="GO:0043123">
    <property type="term" value="P:positive regulation of canonical NF-kappaB signal transduction"/>
    <property type="evidence" value="ECO:0007669"/>
    <property type="project" value="Ensembl"/>
</dbReference>
<evidence type="ECO:0000256" key="4">
    <source>
        <dbReference type="ARBA" id="ARBA00012483"/>
    </source>
</evidence>
<dbReference type="CDD" id="cd00022">
    <property type="entry name" value="BIR"/>
    <property type="match status" value="3"/>
</dbReference>
<evidence type="ECO:0000256" key="15">
    <source>
        <dbReference type="ARBA" id="ARBA00044089"/>
    </source>
</evidence>
<dbReference type="GO" id="GO:0051402">
    <property type="term" value="P:neuron apoptotic process"/>
    <property type="evidence" value="ECO:0007669"/>
    <property type="project" value="Ensembl"/>
</dbReference>
<dbReference type="GO" id="GO:0097194">
    <property type="term" value="P:execution phase of apoptosis"/>
    <property type="evidence" value="ECO:0007669"/>
    <property type="project" value="Ensembl"/>
</dbReference>
<proteinExistence type="inferred from homology"/>
<dbReference type="Gene3D" id="1.10.8.10">
    <property type="entry name" value="DNA helicase RuvA subunit, C-terminal domain"/>
    <property type="match status" value="1"/>
</dbReference>
<dbReference type="FunFam" id="1.10.1170.10:FF:000002">
    <property type="entry name" value="Baculoviral IAP repeat containing 7"/>
    <property type="match status" value="1"/>
</dbReference>
<keyword evidence="14" id="KW-0862">Zinc</keyword>
<evidence type="ECO:0000256" key="10">
    <source>
        <dbReference type="ARBA" id="ARBA00022723"/>
    </source>
</evidence>
<name>A0A8C3HKX8_CHRPI</name>
<dbReference type="InterPro" id="IPR001841">
    <property type="entry name" value="Znf_RING"/>
</dbReference>
<dbReference type="CDD" id="cd14395">
    <property type="entry name" value="UBA_BIRC4_8"/>
    <property type="match status" value="1"/>
</dbReference>
<dbReference type="PROSITE" id="PS50089">
    <property type="entry name" value="ZF_RING_2"/>
    <property type="match status" value="1"/>
</dbReference>
<dbReference type="GO" id="GO:1902530">
    <property type="term" value="P:positive regulation of protein linear polyubiquitination"/>
    <property type="evidence" value="ECO:0007669"/>
    <property type="project" value="Ensembl"/>
</dbReference>
<evidence type="ECO:0000256" key="1">
    <source>
        <dbReference type="ARBA" id="ARBA00000900"/>
    </source>
</evidence>
<keyword evidence="11" id="KW-0677">Repeat</keyword>
<comment type="subcellular location">
    <subcellularLocation>
        <location evidence="2">Cytoplasm</location>
    </subcellularLocation>
</comment>
<dbReference type="GO" id="GO:0090263">
    <property type="term" value="P:positive regulation of canonical Wnt signaling pathway"/>
    <property type="evidence" value="ECO:0007669"/>
    <property type="project" value="Ensembl"/>
</dbReference>
<dbReference type="GO" id="GO:0010804">
    <property type="term" value="P:negative regulation of tumor necrosis factor-mediated signaling pathway"/>
    <property type="evidence" value="ECO:0007669"/>
    <property type="project" value="Ensembl"/>
</dbReference>
<dbReference type="PANTHER" id="PTHR10044:SF115">
    <property type="entry name" value="E3 UBIQUITIN-PROTEIN LIGASE XIAP"/>
    <property type="match status" value="1"/>
</dbReference>
<dbReference type="GO" id="GO:0043027">
    <property type="term" value="F:cysteine-type endopeptidase inhibitor activity involved in apoptotic process"/>
    <property type="evidence" value="ECO:0007669"/>
    <property type="project" value="TreeGrafter"/>
</dbReference>
<evidence type="ECO:0000313" key="25">
    <source>
        <dbReference type="Proteomes" id="UP000694380"/>
    </source>
</evidence>
<dbReference type="SMART" id="SM00238">
    <property type="entry name" value="BIR"/>
    <property type="match status" value="3"/>
</dbReference>
<comment type="function">
    <text evidence="19">Multi-functional protein which regulates not only caspases and apoptosis, but also acts as an E3 ubiquitin-protein ligase mediating ubiquitination and subsequent proteasomal degradation of its target proteins. Acts as a direct caspase inhibitor. E3 ubiquitin-protein ligase that acts as an important regulator of innate immunity by mediating 'Lys-63'-linked polyubiquitination of ripk2 downstream of NOD1 and NOD2, thereby transforming ripk2 into a scaffolding protein for downstream effectors, ultimately leading to activation of the NF-kappa-B and MAP kinases signaling. A key apoptotic suppressor in eggs. Acts as a positive regulator of Wnt signaling.</text>
</comment>
<keyword evidence="8" id="KW-0879">Wnt signaling pathway</keyword>
<dbReference type="FunFam" id="3.30.40.10:FF:000184">
    <property type="entry name" value="Baculoviral IAP repeat containing 2"/>
    <property type="match status" value="1"/>
</dbReference>
<dbReference type="GO" id="GO:0070534">
    <property type="term" value="P:protein K63-linked ubiquitination"/>
    <property type="evidence" value="ECO:0007669"/>
    <property type="project" value="Ensembl"/>
</dbReference>